<dbReference type="OrthoDB" id="8910071at2"/>
<gene>
    <name evidence="1" type="ordered locus">Lcho_3722</name>
</gene>
<dbReference type="AlphaFoldDB" id="B1Y5T0"/>
<reference evidence="1 2" key="1">
    <citation type="submission" date="2008-03" db="EMBL/GenBank/DDBJ databases">
        <title>Complete sequence of Leptothrix cholodnii SP-6.</title>
        <authorList>
            <consortium name="US DOE Joint Genome Institute"/>
            <person name="Copeland A."/>
            <person name="Lucas S."/>
            <person name="Lapidus A."/>
            <person name="Glavina del Rio T."/>
            <person name="Dalin E."/>
            <person name="Tice H."/>
            <person name="Bruce D."/>
            <person name="Goodwin L."/>
            <person name="Pitluck S."/>
            <person name="Chertkov O."/>
            <person name="Brettin T."/>
            <person name="Detter J.C."/>
            <person name="Han C."/>
            <person name="Kuske C.R."/>
            <person name="Schmutz J."/>
            <person name="Larimer F."/>
            <person name="Land M."/>
            <person name="Hauser L."/>
            <person name="Kyrpides N."/>
            <person name="Lykidis A."/>
            <person name="Emerson D."/>
            <person name="Richardson P."/>
        </authorList>
    </citation>
    <scope>NUCLEOTIDE SEQUENCE [LARGE SCALE GENOMIC DNA]</scope>
    <source>
        <strain evidence="2">ATCC 51168 / LMG 8142 / SP-6</strain>
    </source>
</reference>
<dbReference type="EMBL" id="CP001013">
    <property type="protein sequence ID" value="ACB35976.1"/>
    <property type="molecule type" value="Genomic_DNA"/>
</dbReference>
<keyword evidence="2" id="KW-1185">Reference proteome</keyword>
<name>B1Y5T0_LEPCP</name>
<proteinExistence type="predicted"/>
<sequence length="87" mass="9797">MSTHPLNIDLVFSREDRTWMRHANVTVPQFWAGHAVPPVRGDVLRIGGRQFEVLVRLWDHDAEAPVLRLYLSSGRADADTSFQGLSG</sequence>
<dbReference type="STRING" id="395495.Lcho_3722"/>
<dbReference type="Proteomes" id="UP000001693">
    <property type="component" value="Chromosome"/>
</dbReference>
<accession>B1Y5T0</accession>
<organism evidence="1 2">
    <name type="scientific">Leptothrix cholodnii (strain ATCC 51168 / LMG 8142 / SP-6)</name>
    <name type="common">Leptothrix discophora (strain SP-6)</name>
    <dbReference type="NCBI Taxonomy" id="395495"/>
    <lineage>
        <taxon>Bacteria</taxon>
        <taxon>Pseudomonadati</taxon>
        <taxon>Pseudomonadota</taxon>
        <taxon>Betaproteobacteria</taxon>
        <taxon>Burkholderiales</taxon>
        <taxon>Sphaerotilaceae</taxon>
        <taxon>Leptothrix</taxon>
    </lineage>
</organism>
<evidence type="ECO:0000313" key="1">
    <source>
        <dbReference type="EMBL" id="ACB35976.1"/>
    </source>
</evidence>
<protein>
    <submittedName>
        <fullName evidence="1">Uncharacterized protein</fullName>
    </submittedName>
</protein>
<dbReference type="RefSeq" id="WP_012348723.1">
    <property type="nucleotide sequence ID" value="NC_010524.1"/>
</dbReference>
<dbReference type="HOGENOM" id="CLU_2479550_0_0_4"/>
<evidence type="ECO:0000313" key="2">
    <source>
        <dbReference type="Proteomes" id="UP000001693"/>
    </source>
</evidence>
<dbReference type="KEGG" id="lch:Lcho_3722"/>